<dbReference type="EMBL" id="CP144090">
    <property type="protein sequence ID" value="WWD09642.1"/>
    <property type="molecule type" value="Genomic_DNA"/>
</dbReference>
<dbReference type="GO" id="GO:0004338">
    <property type="term" value="F:glucan exo-1,3-beta-glucosidase activity"/>
    <property type="evidence" value="ECO:0007669"/>
    <property type="project" value="UniProtKB-EC"/>
</dbReference>
<evidence type="ECO:0000256" key="7">
    <source>
        <dbReference type="RuleBase" id="RU361153"/>
    </source>
</evidence>
<evidence type="ECO:0000256" key="3">
    <source>
        <dbReference type="ARBA" id="ARBA00023295"/>
    </source>
</evidence>
<sequence length="438" mass="49024">MLLLSALVSSLVLGSRAQAAPAPTNLTRSLASVSQRSVNTGWDYGQEKVRGVNIGGWLVLEPFITPSLFEQTGNNDIVDEYTFSQYQDKSVAQSALKEHWDSWITEDDFAQIAAAGLNHVRIPIGYWAYDVSGGEPYIQGQADYLDKAIGWAGKHGIKVMIDLHGAPASQNGYDNSGHRGSANWATDNNNVVRTKNVISTLAKKYSDPSYFGVVTMLALLNEPATYMNDQLLQTTRQYWKDAYGAARYPYGNSDKSGLVLVIHDGFQPLSTYQGFMSEPEYEDVFIDTHNYQVFNDDFVSWNWDQHVKGICDKASTYSQSPMWLVVGEWSLATTDCAKYLNGRGIGARYDGTYSGSSYHGSCDDKSNDVSKYSSEYKEFLRKFYDVQVQTYENNGQGWIHWTWKTESAADWSYQSGIKNGFIPSDSTNHQYSYQSLCG</sequence>
<evidence type="ECO:0000259" key="9">
    <source>
        <dbReference type="Pfam" id="PF00150"/>
    </source>
</evidence>
<dbReference type="AlphaFoldDB" id="A0AAX4KTU5"/>
<keyword evidence="4" id="KW-0961">Cell wall biogenesis/degradation</keyword>
<keyword evidence="3 7" id="KW-0326">Glycosidase</keyword>
<dbReference type="Pfam" id="PF00150">
    <property type="entry name" value="Cellulase"/>
    <property type="match status" value="1"/>
</dbReference>
<evidence type="ECO:0000256" key="6">
    <source>
        <dbReference type="ARBA" id="ARBA00038929"/>
    </source>
</evidence>
<dbReference type="GO" id="GO:0009986">
    <property type="term" value="C:cell surface"/>
    <property type="evidence" value="ECO:0007669"/>
    <property type="project" value="TreeGrafter"/>
</dbReference>
<dbReference type="InterPro" id="IPR001547">
    <property type="entry name" value="Glyco_hydro_5"/>
</dbReference>
<dbReference type="SUPFAM" id="SSF51445">
    <property type="entry name" value="(Trans)glycosidases"/>
    <property type="match status" value="1"/>
</dbReference>
<feature type="domain" description="Glycoside hydrolase family 5" evidence="9">
    <location>
        <begin position="90"/>
        <end position="335"/>
    </location>
</feature>
<feature type="chain" id="PRO_5043870137" description="glucan 1,3-beta-glucosidase" evidence="8">
    <location>
        <begin position="20"/>
        <end position="438"/>
    </location>
</feature>
<comment type="similarity">
    <text evidence="1 7">Belongs to the glycosyl hydrolase 5 (cellulase A) family.</text>
</comment>
<feature type="signal peptide" evidence="8">
    <location>
        <begin position="1"/>
        <end position="19"/>
    </location>
</feature>
<dbReference type="EC" id="3.2.1.58" evidence="6"/>
<reference evidence="10 11" key="1">
    <citation type="submission" date="2024-01" db="EMBL/GenBank/DDBJ databases">
        <title>Comparative genomics of Cryptococcus and Kwoniella reveals pathogenesis evolution and contrasting modes of karyotype evolution via chromosome fusion or intercentromeric recombination.</title>
        <authorList>
            <person name="Coelho M.A."/>
            <person name="David-Palma M."/>
            <person name="Shea T."/>
            <person name="Bowers K."/>
            <person name="McGinley-Smith S."/>
            <person name="Mohammad A.W."/>
            <person name="Gnirke A."/>
            <person name="Yurkov A.M."/>
            <person name="Nowrousian M."/>
            <person name="Sun S."/>
            <person name="Cuomo C.A."/>
            <person name="Heitman J."/>
        </authorList>
    </citation>
    <scope>NUCLEOTIDE SEQUENCE [LARGE SCALE GENOMIC DNA]</scope>
    <source>
        <strain evidence="10 11">PYCC6329</strain>
    </source>
</reference>
<protein>
    <recommendedName>
        <fullName evidence="6">glucan 1,3-beta-glucosidase</fullName>
        <ecNumber evidence="6">3.2.1.58</ecNumber>
    </recommendedName>
</protein>
<dbReference type="PANTHER" id="PTHR31297">
    <property type="entry name" value="GLUCAN ENDO-1,6-BETA-GLUCOSIDASE B"/>
    <property type="match status" value="1"/>
</dbReference>
<evidence type="ECO:0000256" key="5">
    <source>
        <dbReference type="ARBA" id="ARBA00036824"/>
    </source>
</evidence>
<proteinExistence type="inferred from homology"/>
<keyword evidence="2 7" id="KW-0378">Hydrolase</keyword>
<evidence type="ECO:0000313" key="10">
    <source>
        <dbReference type="EMBL" id="WWD09642.1"/>
    </source>
</evidence>
<gene>
    <name evidence="10" type="ORF">V865_007770</name>
</gene>
<dbReference type="FunFam" id="3.20.20.80:FF:000033">
    <property type="entry name" value="Glucan 1,3-beta-glucosidase A"/>
    <property type="match status" value="1"/>
</dbReference>
<accession>A0AAX4KTU5</accession>
<dbReference type="PANTHER" id="PTHR31297:SF42">
    <property type="entry name" value="GLYCOSIDE HYDROLASE FAMILY 5 DOMAIN-CONTAINING PROTEIN"/>
    <property type="match status" value="1"/>
</dbReference>
<dbReference type="InterPro" id="IPR050386">
    <property type="entry name" value="Glycosyl_hydrolase_5"/>
</dbReference>
<evidence type="ECO:0000256" key="4">
    <source>
        <dbReference type="ARBA" id="ARBA00023316"/>
    </source>
</evidence>
<keyword evidence="11" id="KW-1185">Reference proteome</keyword>
<evidence type="ECO:0000256" key="1">
    <source>
        <dbReference type="ARBA" id="ARBA00005641"/>
    </source>
</evidence>
<dbReference type="Proteomes" id="UP001358614">
    <property type="component" value="Chromosome 2"/>
</dbReference>
<name>A0AAX4KTU5_9TREE</name>
<comment type="catalytic activity">
    <reaction evidence="5">
        <text>Successive hydrolysis of beta-D-glucose units from the non-reducing ends of (1-&gt;3)-beta-D-glucans, releasing alpha-glucose.</text>
        <dbReference type="EC" id="3.2.1.58"/>
    </reaction>
</comment>
<dbReference type="KEGG" id="ker:91106571"/>
<dbReference type="GO" id="GO:0071555">
    <property type="term" value="P:cell wall organization"/>
    <property type="evidence" value="ECO:0007669"/>
    <property type="project" value="UniProtKB-KW"/>
</dbReference>
<dbReference type="InterPro" id="IPR017853">
    <property type="entry name" value="GH"/>
</dbReference>
<dbReference type="RefSeq" id="XP_066087609.1">
    <property type="nucleotide sequence ID" value="XM_066231512.1"/>
</dbReference>
<evidence type="ECO:0000256" key="8">
    <source>
        <dbReference type="SAM" id="SignalP"/>
    </source>
</evidence>
<dbReference type="GeneID" id="91106571"/>
<organism evidence="10 11">
    <name type="scientific">Kwoniella europaea PYCC6329</name>
    <dbReference type="NCBI Taxonomy" id="1423913"/>
    <lineage>
        <taxon>Eukaryota</taxon>
        <taxon>Fungi</taxon>
        <taxon>Dikarya</taxon>
        <taxon>Basidiomycota</taxon>
        <taxon>Agaricomycotina</taxon>
        <taxon>Tremellomycetes</taxon>
        <taxon>Tremellales</taxon>
        <taxon>Cryptococcaceae</taxon>
        <taxon>Kwoniella</taxon>
    </lineage>
</organism>
<dbReference type="Gene3D" id="3.20.20.80">
    <property type="entry name" value="Glycosidases"/>
    <property type="match status" value="1"/>
</dbReference>
<keyword evidence="8" id="KW-0732">Signal</keyword>
<dbReference type="GO" id="GO:0009251">
    <property type="term" value="P:glucan catabolic process"/>
    <property type="evidence" value="ECO:0007669"/>
    <property type="project" value="TreeGrafter"/>
</dbReference>
<evidence type="ECO:0000256" key="2">
    <source>
        <dbReference type="ARBA" id="ARBA00022801"/>
    </source>
</evidence>
<dbReference type="GO" id="GO:0005576">
    <property type="term" value="C:extracellular region"/>
    <property type="evidence" value="ECO:0007669"/>
    <property type="project" value="TreeGrafter"/>
</dbReference>
<evidence type="ECO:0000313" key="11">
    <source>
        <dbReference type="Proteomes" id="UP001358614"/>
    </source>
</evidence>